<evidence type="ECO:0000256" key="1">
    <source>
        <dbReference type="ARBA" id="ARBA00001974"/>
    </source>
</evidence>
<dbReference type="InterPro" id="IPR036318">
    <property type="entry name" value="FAD-bd_PCMH-like_sf"/>
</dbReference>
<comment type="caution">
    <text evidence="6">The sequence shown here is derived from an EMBL/GenBank/DDBJ whole genome shotgun (WGS) entry which is preliminary data.</text>
</comment>
<dbReference type="InterPro" id="IPR051264">
    <property type="entry name" value="FAD-oxidored/transferase_4"/>
</dbReference>
<dbReference type="PROSITE" id="PS51387">
    <property type="entry name" value="FAD_PCMH"/>
    <property type="match status" value="1"/>
</dbReference>
<dbReference type="Proteomes" id="UP000252147">
    <property type="component" value="Unassembled WGS sequence"/>
</dbReference>
<dbReference type="SUPFAM" id="SSF56176">
    <property type="entry name" value="FAD-binding/transporter-associated domain-like"/>
    <property type="match status" value="1"/>
</dbReference>
<keyword evidence="4" id="KW-0560">Oxidoreductase</keyword>
<dbReference type="PANTHER" id="PTHR43716:SF1">
    <property type="entry name" value="D-2-HYDROXYGLUTARATE DEHYDROGENASE, MITOCHONDRIAL"/>
    <property type="match status" value="1"/>
</dbReference>
<accession>A0A368BPA2</accession>
<dbReference type="PANTHER" id="PTHR43716">
    <property type="entry name" value="D-2-HYDROXYGLUTARATE DEHYDROGENASE, MITOCHONDRIAL"/>
    <property type="match status" value="1"/>
</dbReference>
<dbReference type="Pfam" id="PF01565">
    <property type="entry name" value="FAD_binding_4"/>
    <property type="match status" value="1"/>
</dbReference>
<dbReference type="InterPro" id="IPR016169">
    <property type="entry name" value="FAD-bd_PCMH_sub2"/>
</dbReference>
<evidence type="ECO:0000313" key="6">
    <source>
        <dbReference type="EMBL" id="RCL38697.1"/>
    </source>
</evidence>
<evidence type="ECO:0000256" key="4">
    <source>
        <dbReference type="ARBA" id="ARBA00023002"/>
    </source>
</evidence>
<dbReference type="Pfam" id="PF02913">
    <property type="entry name" value="FAD-oxidase_C"/>
    <property type="match status" value="1"/>
</dbReference>
<reference evidence="6 7" key="1">
    <citation type="journal article" date="2018" name="Microbiome">
        <title>Fine metagenomic profile of the Mediterranean stratified and mixed water columns revealed by assembly and recruitment.</title>
        <authorList>
            <person name="Haro-Moreno J.M."/>
            <person name="Lopez-Perez M."/>
            <person name="De La Torre J.R."/>
            <person name="Picazo A."/>
            <person name="Camacho A."/>
            <person name="Rodriguez-Valera F."/>
        </authorList>
    </citation>
    <scope>NUCLEOTIDE SEQUENCE [LARGE SCALE GENOMIC DNA]</scope>
    <source>
        <strain evidence="6">MED-G83</strain>
    </source>
</reference>
<keyword evidence="2" id="KW-0285">Flavoprotein</keyword>
<evidence type="ECO:0000256" key="2">
    <source>
        <dbReference type="ARBA" id="ARBA00022630"/>
    </source>
</evidence>
<evidence type="ECO:0000313" key="7">
    <source>
        <dbReference type="Proteomes" id="UP000252147"/>
    </source>
</evidence>
<dbReference type="InterPro" id="IPR016164">
    <property type="entry name" value="FAD-linked_Oxase-like_C"/>
</dbReference>
<dbReference type="Gene3D" id="3.30.465.10">
    <property type="match status" value="1"/>
</dbReference>
<evidence type="ECO:0000259" key="5">
    <source>
        <dbReference type="PROSITE" id="PS51387"/>
    </source>
</evidence>
<dbReference type="EMBL" id="QOPD01000002">
    <property type="protein sequence ID" value="RCL38697.1"/>
    <property type="molecule type" value="Genomic_DNA"/>
</dbReference>
<name>A0A368BPA2_9GAMM</name>
<sequence length="463" mass="51708">MAYKTSSSKSSLQHFLVSLPFMLTENIWCLKMTKELNDIAAHFNKDQFTTDKAKLEKYGCDWYKGITPNAAAIIFPETEKDVLKLFKLCNQHGIRLVISGGRTGLSGGATASHQEIVLSTERLNKVHWVDNSNQIICQAGVVTDIAKALASSKNRLLPIEFSSTSASTIGGNIATNAAGAKFIKYGATKKHVVGLKIIMVDGTILNLTNRNEKDATGPDLMELFFGSEGVMGLIFEATLRTYELPEFRESILVKTNDLSEIHSVINEERNLISAVEFMDDNCLQLLEKESDYQYEVLIEFESSNQDVVDQALERIAAKDFDVSLLNARQLNEFWSARENLPVILADEGANKLDLCVPLNKIDLFLKKIRDYDTKNSIYNFGHLGDGNVHVNILLDESGALAEQIYLLLQDFDGSPSAEHGIGKRKTKLLKKFTNYRDKLNLLKQLKNSVDPTNILGPKVFFED</sequence>
<keyword evidence="3" id="KW-0274">FAD</keyword>
<proteinExistence type="predicted"/>
<feature type="domain" description="FAD-binding PCMH-type" evidence="5">
    <location>
        <begin position="66"/>
        <end position="244"/>
    </location>
</feature>
<gene>
    <name evidence="6" type="ORF">DBW97_01410</name>
</gene>
<comment type="cofactor">
    <cofactor evidence="1">
        <name>FAD</name>
        <dbReference type="ChEBI" id="CHEBI:57692"/>
    </cofactor>
</comment>
<dbReference type="GO" id="GO:0022904">
    <property type="term" value="P:respiratory electron transport chain"/>
    <property type="evidence" value="ECO:0007669"/>
    <property type="project" value="TreeGrafter"/>
</dbReference>
<dbReference type="InterPro" id="IPR016166">
    <property type="entry name" value="FAD-bd_PCMH"/>
</dbReference>
<dbReference type="Gene3D" id="3.30.70.2740">
    <property type="match status" value="1"/>
</dbReference>
<organism evidence="6 7">
    <name type="scientific">SAR86 cluster bacterium</name>
    <dbReference type="NCBI Taxonomy" id="2030880"/>
    <lineage>
        <taxon>Bacteria</taxon>
        <taxon>Pseudomonadati</taxon>
        <taxon>Pseudomonadota</taxon>
        <taxon>Gammaproteobacteria</taxon>
        <taxon>SAR86 cluster</taxon>
    </lineage>
</organism>
<dbReference type="SUPFAM" id="SSF55103">
    <property type="entry name" value="FAD-linked oxidases, C-terminal domain"/>
    <property type="match status" value="1"/>
</dbReference>
<evidence type="ECO:0000256" key="3">
    <source>
        <dbReference type="ARBA" id="ARBA00022827"/>
    </source>
</evidence>
<dbReference type="InterPro" id="IPR006094">
    <property type="entry name" value="Oxid_FAD_bind_N"/>
</dbReference>
<dbReference type="AlphaFoldDB" id="A0A368BPA2"/>
<dbReference type="GO" id="GO:0071949">
    <property type="term" value="F:FAD binding"/>
    <property type="evidence" value="ECO:0007669"/>
    <property type="project" value="InterPro"/>
</dbReference>
<dbReference type="InterPro" id="IPR004113">
    <property type="entry name" value="FAD-bd_oxidored_4_C"/>
</dbReference>
<protein>
    <submittedName>
        <fullName evidence="6">FAD-binding oxidoreductase</fullName>
    </submittedName>
</protein>
<dbReference type="GO" id="GO:0016491">
    <property type="term" value="F:oxidoreductase activity"/>
    <property type="evidence" value="ECO:0007669"/>
    <property type="project" value="UniProtKB-KW"/>
</dbReference>